<proteinExistence type="inferred from homology"/>
<dbReference type="GO" id="GO:0006506">
    <property type="term" value="P:GPI anchor biosynthetic process"/>
    <property type="evidence" value="ECO:0007669"/>
    <property type="project" value="TreeGrafter"/>
</dbReference>
<dbReference type="Proteomes" id="UP000014978">
    <property type="component" value="Unassembled WGS sequence"/>
</dbReference>
<comment type="function">
    <text evidence="4">Transfers mannose from GDP-mannose to dolichol monophosphate to form dolichol phosphate mannose (Dol-P-Man) which is the mannosyl donor in pathways leading to N-glycosylation, glycosyl phosphatidylinositol membrane anchoring, and O-mannosylation of proteins.</text>
</comment>
<dbReference type="AlphaFoldDB" id="S7W929"/>
<evidence type="ECO:0000259" key="5">
    <source>
        <dbReference type="Pfam" id="PF00535"/>
    </source>
</evidence>
<dbReference type="GO" id="GO:0006488">
    <property type="term" value="P:dolichol-linked oligosaccharide biosynthetic process"/>
    <property type="evidence" value="ECO:0007669"/>
    <property type="project" value="TreeGrafter"/>
</dbReference>
<dbReference type="Pfam" id="PF00535">
    <property type="entry name" value="Glycos_transf_2"/>
    <property type="match status" value="1"/>
</dbReference>
<evidence type="ECO:0000313" key="7">
    <source>
        <dbReference type="Proteomes" id="UP000014978"/>
    </source>
</evidence>
<dbReference type="GO" id="GO:0005789">
    <property type="term" value="C:endoplasmic reticulum membrane"/>
    <property type="evidence" value="ECO:0007669"/>
    <property type="project" value="TreeGrafter"/>
</dbReference>
<dbReference type="HOGENOM" id="CLU_033536_13_3_1"/>
<comment type="subunit">
    <text evidence="4">Component of the dolichol-phosphate mannose (DPM) synthase complex.</text>
</comment>
<comment type="caution">
    <text evidence="6">The sequence shown here is derived from an EMBL/GenBank/DDBJ whole genome shotgun (WGS) entry which is preliminary data.</text>
</comment>
<dbReference type="GO" id="GO:0035269">
    <property type="term" value="P:protein O-linked glycosylation via mannose"/>
    <property type="evidence" value="ECO:0007669"/>
    <property type="project" value="TreeGrafter"/>
</dbReference>
<keyword evidence="2 4" id="KW-0328">Glycosyltransferase</keyword>
<protein>
    <recommendedName>
        <fullName evidence="4">Dolichol-phosphate mannosyltransferase subunit 1</fullName>
        <ecNumber evidence="4">2.4.1.83</ecNumber>
    </recommendedName>
</protein>
<evidence type="ECO:0000256" key="3">
    <source>
        <dbReference type="ARBA" id="ARBA00022679"/>
    </source>
</evidence>
<keyword evidence="7" id="KW-1185">Reference proteome</keyword>
<dbReference type="GO" id="GO:0004582">
    <property type="term" value="F:dolichyl-phosphate beta-D-mannosyltransferase activity"/>
    <property type="evidence" value="ECO:0007669"/>
    <property type="project" value="UniProtKB-UniRule"/>
</dbReference>
<dbReference type="EC" id="2.4.1.83" evidence="4"/>
<evidence type="ECO:0000313" key="6">
    <source>
        <dbReference type="EMBL" id="EPR79381.1"/>
    </source>
</evidence>
<dbReference type="EMBL" id="ATCN01000276">
    <property type="protein sequence ID" value="EPR79381.1"/>
    <property type="molecule type" value="Genomic_DNA"/>
</dbReference>
<dbReference type="InterPro" id="IPR039528">
    <property type="entry name" value="DPM1-like"/>
</dbReference>
<dbReference type="PANTHER" id="PTHR43398:SF1">
    <property type="entry name" value="DOLICHOL-PHOSPHATE MANNOSYLTRANSFERASE SUBUNIT 1"/>
    <property type="match status" value="1"/>
</dbReference>
<evidence type="ECO:0000256" key="2">
    <source>
        <dbReference type="ARBA" id="ARBA00022676"/>
    </source>
</evidence>
<keyword evidence="3 4" id="KW-0808">Transferase</keyword>
<dbReference type="InParanoid" id="S7W929"/>
<dbReference type="FunFam" id="3.90.550.10:FF:000122">
    <property type="entry name" value="Dolichol-phosphate mannosyltransferase subunit 1"/>
    <property type="match status" value="1"/>
</dbReference>
<dbReference type="InterPro" id="IPR001173">
    <property type="entry name" value="Glyco_trans_2-like"/>
</dbReference>
<reference evidence="7" key="1">
    <citation type="journal article" date="2013" name="PLoS Genet.">
        <title>The genome of Spraguea lophii and the basis of host-microsporidian interactions.</title>
        <authorList>
            <person name="Campbell S.E."/>
            <person name="Williams T.A."/>
            <person name="Yousuf A."/>
            <person name="Soanes D.M."/>
            <person name="Paszkiewicz K.H."/>
            <person name="Williams B.A.P."/>
        </authorList>
    </citation>
    <scope>NUCLEOTIDE SEQUENCE [LARGE SCALE GENOMIC DNA]</scope>
    <source>
        <strain evidence="7">42_110</strain>
    </source>
</reference>
<comment type="pathway">
    <text evidence="4">Protein modification; protein glycosylation.</text>
</comment>
<comment type="catalytic activity">
    <reaction evidence="4">
        <text>a di-trans,poly-cis-dolichyl phosphate + GDP-alpha-D-mannose = a di-trans,poly-cis-dolichyl beta-D-mannosyl phosphate + GDP</text>
        <dbReference type="Rhea" id="RHEA:21184"/>
        <dbReference type="Rhea" id="RHEA-COMP:19498"/>
        <dbReference type="Rhea" id="RHEA-COMP:19501"/>
        <dbReference type="ChEBI" id="CHEBI:57527"/>
        <dbReference type="ChEBI" id="CHEBI:57683"/>
        <dbReference type="ChEBI" id="CHEBI:58189"/>
        <dbReference type="ChEBI" id="CHEBI:58211"/>
    </reaction>
</comment>
<accession>S7W929</accession>
<comment type="similarity">
    <text evidence="1 4">Belongs to the glycosyltransferase 2 family.</text>
</comment>
<dbReference type="CDD" id="cd06442">
    <property type="entry name" value="DPM1_like"/>
    <property type="match status" value="1"/>
</dbReference>
<sequence>MYSVLLPTYNESENIQILVYLLRDTFDEMSEAYELIIVDDGSTDGTIKKIKHLEPYFPIKFIQRKEKLGLGSAYKEALKNISHESEFIVIMDADLSHDPKAIKDMAIAIKEADVVVATRYTLGGIVGWNFKRKMISRGANNLAQIITGVEVTDLTNSYRMYRRNVLENLEISSNGFSFQMEAIVRAYKKKYKIMEVPIIFHERKSGKSKMGIIEIIRFIQSLIVLFFVTG</sequence>
<organism evidence="6 7">
    <name type="scientific">Spraguea lophii (strain 42_110)</name>
    <name type="common">Microsporidian parasite</name>
    <dbReference type="NCBI Taxonomy" id="1358809"/>
    <lineage>
        <taxon>Eukaryota</taxon>
        <taxon>Fungi</taxon>
        <taxon>Fungi incertae sedis</taxon>
        <taxon>Microsporidia</taxon>
        <taxon>Spragueidae</taxon>
        <taxon>Spraguea</taxon>
    </lineage>
</organism>
<dbReference type="STRING" id="1358809.S7W929"/>
<feature type="domain" description="Glycosyltransferase 2-like" evidence="5">
    <location>
        <begin position="3"/>
        <end position="168"/>
    </location>
</feature>
<evidence type="ECO:0000256" key="4">
    <source>
        <dbReference type="RuleBase" id="RU365083"/>
    </source>
</evidence>
<dbReference type="SUPFAM" id="SSF53448">
    <property type="entry name" value="Nucleotide-diphospho-sugar transferases"/>
    <property type="match status" value="1"/>
</dbReference>
<evidence type="ECO:0000256" key="1">
    <source>
        <dbReference type="ARBA" id="ARBA00006739"/>
    </source>
</evidence>
<dbReference type="OrthoDB" id="2603at2759"/>
<dbReference type="VEuPathDB" id="MicrosporidiaDB:SLOPH_326"/>
<name>S7W929_SPRLO</name>
<keyword evidence="4" id="KW-0256">Endoplasmic reticulum</keyword>
<comment type="subcellular location">
    <subcellularLocation>
        <location evidence="4">Endoplasmic reticulum</location>
    </subcellularLocation>
</comment>
<dbReference type="OMA" id="KCFRREV"/>
<gene>
    <name evidence="6" type="ORF">SLOPH_326</name>
</gene>
<dbReference type="FunCoup" id="S7W929">
    <property type="interactions" value="158"/>
</dbReference>
<dbReference type="InterPro" id="IPR029044">
    <property type="entry name" value="Nucleotide-diphossugar_trans"/>
</dbReference>
<dbReference type="PANTHER" id="PTHR43398">
    <property type="entry name" value="DOLICHOL-PHOSPHATE MANNOSYLTRANSFERASE SUBUNIT 1"/>
    <property type="match status" value="1"/>
</dbReference>
<dbReference type="Gene3D" id="3.90.550.10">
    <property type="entry name" value="Spore Coat Polysaccharide Biosynthesis Protein SpsA, Chain A"/>
    <property type="match status" value="1"/>
</dbReference>
<dbReference type="UniPathway" id="UPA00378"/>